<dbReference type="Pfam" id="PF13561">
    <property type="entry name" value="adh_short_C2"/>
    <property type="match status" value="1"/>
</dbReference>
<dbReference type="GO" id="GO:0016491">
    <property type="term" value="F:oxidoreductase activity"/>
    <property type="evidence" value="ECO:0007669"/>
    <property type="project" value="UniProtKB-KW"/>
</dbReference>
<dbReference type="PANTHER" id="PTHR43477">
    <property type="entry name" value="DIHYDROANTICAPSIN 7-DEHYDROGENASE"/>
    <property type="match status" value="1"/>
</dbReference>
<evidence type="ECO:0000313" key="3">
    <source>
        <dbReference type="EMBL" id="ATF25165.1"/>
    </source>
</evidence>
<keyword evidence="4" id="KW-1185">Reference proteome</keyword>
<proteinExistence type="inferred from homology"/>
<dbReference type="RefSeq" id="WP_069125274.1">
    <property type="nucleotide sequence ID" value="NZ_CP023483.1"/>
</dbReference>
<dbReference type="EMBL" id="CP023483">
    <property type="protein sequence ID" value="ATF25165.1"/>
    <property type="molecule type" value="Genomic_DNA"/>
</dbReference>
<protein>
    <submittedName>
        <fullName evidence="3">Short chain dehydrogenase</fullName>
    </submittedName>
</protein>
<dbReference type="Gene3D" id="3.40.50.720">
    <property type="entry name" value="NAD(P)-binding Rossmann-like Domain"/>
    <property type="match status" value="1"/>
</dbReference>
<accession>A0A1D2K6P8</accession>
<dbReference type="OrthoDB" id="9787486at2"/>
<dbReference type="AlphaFoldDB" id="A0A1D2K6P8"/>
<evidence type="ECO:0000313" key="4">
    <source>
        <dbReference type="Proteomes" id="UP000243591"/>
    </source>
</evidence>
<comment type="similarity">
    <text evidence="1">Belongs to the short-chain dehydrogenases/reductases (SDR) family.</text>
</comment>
<dbReference type="InterPro" id="IPR051122">
    <property type="entry name" value="SDR_DHRS6-like"/>
</dbReference>
<organism evidence="3 4">
    <name type="scientific">Brochothrix thermosphacta</name>
    <name type="common">Microbacterium thermosphactum</name>
    <dbReference type="NCBI Taxonomy" id="2756"/>
    <lineage>
        <taxon>Bacteria</taxon>
        <taxon>Bacillati</taxon>
        <taxon>Bacillota</taxon>
        <taxon>Bacilli</taxon>
        <taxon>Bacillales</taxon>
        <taxon>Listeriaceae</taxon>
        <taxon>Brochothrix</taxon>
    </lineage>
</organism>
<keyword evidence="2" id="KW-0560">Oxidoreductase</keyword>
<dbReference type="PRINTS" id="PR00081">
    <property type="entry name" value="GDHRDH"/>
</dbReference>
<evidence type="ECO:0000256" key="2">
    <source>
        <dbReference type="ARBA" id="ARBA00023002"/>
    </source>
</evidence>
<dbReference type="InterPro" id="IPR002347">
    <property type="entry name" value="SDR_fam"/>
</dbReference>
<dbReference type="PANTHER" id="PTHR43477:SF1">
    <property type="entry name" value="DIHYDROANTICAPSIN 7-DEHYDROGENASE"/>
    <property type="match status" value="1"/>
</dbReference>
<dbReference type="CDD" id="cd11731">
    <property type="entry name" value="Lin1944_like_SDR_c"/>
    <property type="match status" value="1"/>
</dbReference>
<dbReference type="Proteomes" id="UP000243591">
    <property type="component" value="Chromosome"/>
</dbReference>
<dbReference type="InterPro" id="IPR036291">
    <property type="entry name" value="NAD(P)-bd_dom_sf"/>
</dbReference>
<dbReference type="KEGG" id="bths:CNY62_01520"/>
<name>A0A1D2K6P8_BROTH</name>
<reference evidence="3 4" key="1">
    <citation type="submission" date="2017-09" db="EMBL/GenBank/DDBJ databases">
        <title>Complete Genome Sequences of Two Strains of the Meat Spoilage Bacterium Brochothrix thermosphacta Isolated from Ground Chicken.</title>
        <authorList>
            <person name="Paoli G.C."/>
            <person name="Wijey C."/>
            <person name="Chen C.-Y."/>
            <person name="Nguyen L."/>
            <person name="Yan X."/>
            <person name="Irwin P.L."/>
        </authorList>
    </citation>
    <scope>NUCLEOTIDE SEQUENCE [LARGE SCALE GENOMIC DNA]</scope>
    <source>
        <strain evidence="3 4">BI</strain>
    </source>
</reference>
<dbReference type="NCBIfam" id="NF005754">
    <property type="entry name" value="PRK07578.1"/>
    <property type="match status" value="1"/>
</dbReference>
<gene>
    <name evidence="3" type="ORF">CNY62_01520</name>
</gene>
<dbReference type="STRING" id="2756.BFR44_02055"/>
<sequence>MKKALIIGGTGTIGSAVAKALSTTHEILIASRSSEYQVDLASPTSIKALFDKVGTVDAVIISAGSAHFGPLATMTPEDNLLSANNKLLGQVNTVLIGKDYVADNGSFTLVTGIIMDEPIKDGASAAMANAGVKAFAKSAATEMPRGIRINTVSPTVLDESWSIYKDYFVGFETVSSNKVANAFVKSVNGVQTGQSFTVYQ</sequence>
<evidence type="ECO:0000256" key="1">
    <source>
        <dbReference type="ARBA" id="ARBA00006484"/>
    </source>
</evidence>
<dbReference type="SUPFAM" id="SSF51735">
    <property type="entry name" value="NAD(P)-binding Rossmann-fold domains"/>
    <property type="match status" value="1"/>
</dbReference>